<feature type="compositionally biased region" description="Basic and acidic residues" evidence="1">
    <location>
        <begin position="173"/>
        <end position="211"/>
    </location>
</feature>
<dbReference type="OrthoDB" id="5350410at2759"/>
<feature type="region of interest" description="Disordered" evidence="1">
    <location>
        <begin position="852"/>
        <end position="887"/>
    </location>
</feature>
<evidence type="ECO:0000256" key="2">
    <source>
        <dbReference type="SAM" id="Phobius"/>
    </source>
</evidence>
<feature type="region of interest" description="Disordered" evidence="1">
    <location>
        <begin position="105"/>
        <end position="287"/>
    </location>
</feature>
<keyword evidence="2" id="KW-1133">Transmembrane helix</keyword>
<dbReference type="Proteomes" id="UP000672032">
    <property type="component" value="Chromosome 1"/>
</dbReference>
<feature type="compositionally biased region" description="Basic and acidic residues" evidence="1">
    <location>
        <begin position="371"/>
        <end position="390"/>
    </location>
</feature>
<reference evidence="4" key="1">
    <citation type="submission" date="2020-10" db="EMBL/GenBank/DDBJ databases">
        <title>Genome Sequence of Monilinia vaccinii-corymbosi Sheds Light on Mummy Berry Disease Infection of Blueberry and Mating Type.</title>
        <authorList>
            <person name="Yow A.G."/>
            <person name="Zhang Y."/>
            <person name="Bansal K."/>
            <person name="Eacker S.M."/>
            <person name="Sullivan S."/>
            <person name="Liachko I."/>
            <person name="Cubeta M.A."/>
            <person name="Rollins J.A."/>
            <person name="Ashrafi H."/>
        </authorList>
    </citation>
    <scope>NUCLEOTIDE SEQUENCE</scope>
    <source>
        <strain evidence="4">RL-1</strain>
    </source>
</reference>
<keyword evidence="2" id="KW-0812">Transmembrane</keyword>
<feature type="compositionally biased region" description="Polar residues" evidence="1">
    <location>
        <begin position="548"/>
        <end position="563"/>
    </location>
</feature>
<feature type="compositionally biased region" description="Polar residues" evidence="1">
    <location>
        <begin position="1047"/>
        <end position="1082"/>
    </location>
</feature>
<name>A0A8A3NUX4_9HELO</name>
<feature type="region of interest" description="Disordered" evidence="1">
    <location>
        <begin position="701"/>
        <end position="721"/>
    </location>
</feature>
<feature type="compositionally biased region" description="Polar residues" evidence="1">
    <location>
        <begin position="457"/>
        <end position="469"/>
    </location>
</feature>
<keyword evidence="5" id="KW-1185">Reference proteome</keyword>
<feature type="compositionally biased region" description="Basic and acidic residues" evidence="1">
    <location>
        <begin position="146"/>
        <end position="156"/>
    </location>
</feature>
<evidence type="ECO:0000256" key="1">
    <source>
        <dbReference type="SAM" id="MobiDB-lite"/>
    </source>
</evidence>
<dbReference type="InterPro" id="IPR013783">
    <property type="entry name" value="Ig-like_fold"/>
</dbReference>
<accession>A0A8A3NUX4</accession>
<dbReference type="AlphaFoldDB" id="A0A8A3NUX4"/>
<feature type="compositionally biased region" description="Polar residues" evidence="1">
    <location>
        <begin position="491"/>
        <end position="502"/>
    </location>
</feature>
<gene>
    <name evidence="4" type="ORF">DSL72_003775</name>
</gene>
<dbReference type="Gene3D" id="2.60.40.10">
    <property type="entry name" value="Immunoglobulins"/>
    <property type="match status" value="1"/>
</dbReference>
<feature type="region of interest" description="Disordered" evidence="1">
    <location>
        <begin position="902"/>
        <end position="978"/>
    </location>
</feature>
<evidence type="ECO:0000313" key="4">
    <source>
        <dbReference type="EMBL" id="QSZ29263.1"/>
    </source>
</evidence>
<dbReference type="InterPro" id="IPR014756">
    <property type="entry name" value="Ig_E-set"/>
</dbReference>
<proteinExistence type="predicted"/>
<feature type="domain" description="AMP-activated protein kinase glycogen-binding" evidence="3">
    <location>
        <begin position="12"/>
        <end position="100"/>
    </location>
</feature>
<dbReference type="EMBL" id="CP063405">
    <property type="protein sequence ID" value="QSZ29263.1"/>
    <property type="molecule type" value="Genomic_DNA"/>
</dbReference>
<protein>
    <recommendedName>
        <fullName evidence="3">AMP-activated protein kinase glycogen-binding domain-containing protein</fullName>
    </recommendedName>
</protein>
<feature type="compositionally biased region" description="Basic and acidic residues" evidence="1">
    <location>
        <begin position="268"/>
        <end position="284"/>
    </location>
</feature>
<feature type="compositionally biased region" description="Low complexity" evidence="1">
    <location>
        <begin position="506"/>
        <end position="521"/>
    </location>
</feature>
<feature type="compositionally biased region" description="Polar residues" evidence="1">
    <location>
        <begin position="253"/>
        <end position="265"/>
    </location>
</feature>
<evidence type="ECO:0000313" key="5">
    <source>
        <dbReference type="Proteomes" id="UP000672032"/>
    </source>
</evidence>
<feature type="region of interest" description="Disordered" evidence="1">
    <location>
        <begin position="997"/>
        <end position="1085"/>
    </location>
</feature>
<organism evidence="4 5">
    <name type="scientific">Monilinia vaccinii-corymbosi</name>
    <dbReference type="NCBI Taxonomy" id="61207"/>
    <lineage>
        <taxon>Eukaryota</taxon>
        <taxon>Fungi</taxon>
        <taxon>Dikarya</taxon>
        <taxon>Ascomycota</taxon>
        <taxon>Pezizomycotina</taxon>
        <taxon>Leotiomycetes</taxon>
        <taxon>Helotiales</taxon>
        <taxon>Sclerotiniaceae</taxon>
        <taxon>Monilinia</taxon>
    </lineage>
</organism>
<feature type="compositionally biased region" description="Polar residues" evidence="1">
    <location>
        <begin position="1010"/>
        <end position="1026"/>
    </location>
</feature>
<feature type="compositionally biased region" description="Polar residues" evidence="1">
    <location>
        <begin position="157"/>
        <end position="172"/>
    </location>
</feature>
<dbReference type="SUPFAM" id="SSF81296">
    <property type="entry name" value="E set domains"/>
    <property type="match status" value="1"/>
</dbReference>
<feature type="region of interest" description="Disordered" evidence="1">
    <location>
        <begin position="336"/>
        <end position="634"/>
    </location>
</feature>
<dbReference type="Pfam" id="PF16561">
    <property type="entry name" value="AMPK1_CBM"/>
    <property type="match status" value="1"/>
</dbReference>
<feature type="transmembrane region" description="Helical" evidence="2">
    <location>
        <begin position="1121"/>
        <end position="1145"/>
    </location>
</feature>
<sequence>MADTNTRTKTSVVIKYSRPGAAPPIYLAGSFPQSVWQPQEMEYTNESNEQYVFSKSVEVEEGKEYQYKFRIGDGDWWMSDEDAPTVTDEIGNRNNLLTVPIKSTPQVKSVSTEKSPEENSIPRTIPDFDTKEVTMEEPTEPAQHTEPGDKVSEVSHPETSIFATEPTSSTSNHEAEVKPEKTQEIHDASTPKSQADHTVEPEGETPAKELDLSQVPGEELEVSRGGIDEPEHLKSHAQPETAEESKTTTTTTDVSDSKQALTTQEAGEISKEPVEKTDAVKSEEVTTQDALEVLHAETGEKFEDEIVEQKQEPVPIISEKLDLEKEAFVIEGGAKQETAMEKDEDVQEQQEPASTAHENLDLDNDSPVCEGEAKEETTPEKDEVLGHQEDSAPIAIEEPKSNQELQIGESETEEDSVPTHIEEPESVQEPLAGEDEAEEKTGLTDSHAPVDDMQAEELQTSKSQNSEISSVPALIDESTLAVAEELEEDVPQSSENSPSNPMLPNESIESVVEEPSSVEQVVIKETDATPEQEHTISEPIQVEEPIETPTSANENATQGNDSSELIDADNASTIETPADETIEVPEPTHEINSTSQESPEQEVNPEQNKSDEPIESTTNTKSSDEQPRISSEIVSAPFVTVEKVDAEPRHGDDFGSGATFAQRDAHTLHAHDALPDQITIRQQAATPELANIAAEVADSAELLDKAPPTPPMSDKEAGEIGYRRLSHTPVPEVAETAAEVADIAAQIDESFKPTVLELPTPHRDFGPRGLDVLGRDLDIETPSEERAPLFAHECGSPLTAGERQEYERAQSRSAIQEPMFREFDPNDPSLEPFPSDFNQILVHVRRLENQLSEDQTDVEGTPISPVATNGNHHAEGADLTTPSLQPLAHESSPLLPIVEENSEAEPESAFTALPPSMENSQNDGNLPDELKRDFDEQTTGTSDTEISEKASRDSSSRLPAIRTSRSSSPHPPAMKFAQSSRKLHPVLPALPHTPFVENKSLNLEGEAQVSPPTEQGRSSPTITVQPATPAASLNAKVDDSVPEENAAKSTSFAEENSDSQLRARKPTSNVPDRSITPSSMRSAGNDAKSRNFLRAFFQVVFVDWIGGLIRKLCGGGRHTPLAIPALLIAVAAPILYLSGLTNFGFGLGS</sequence>
<dbReference type="InterPro" id="IPR032640">
    <property type="entry name" value="AMPK1_CBM"/>
</dbReference>
<dbReference type="CDD" id="cd02859">
    <property type="entry name" value="E_set_AMPKbeta_like_N"/>
    <property type="match status" value="1"/>
</dbReference>
<feature type="region of interest" description="Disordered" evidence="1">
    <location>
        <begin position="799"/>
        <end position="831"/>
    </location>
</feature>
<feature type="compositionally biased region" description="Basic and acidic residues" evidence="1">
    <location>
        <begin position="946"/>
        <end position="955"/>
    </location>
</feature>
<feature type="compositionally biased region" description="Basic and acidic residues" evidence="1">
    <location>
        <begin position="522"/>
        <end position="536"/>
    </location>
</feature>
<evidence type="ECO:0000259" key="3">
    <source>
        <dbReference type="Pfam" id="PF16561"/>
    </source>
</evidence>
<keyword evidence="2" id="KW-0472">Membrane</keyword>